<organismHost>
    <name type="scientific">Ornithodoros</name>
    <name type="common">relapsing fever ticks</name>
    <dbReference type="NCBI Taxonomy" id="6937"/>
</organismHost>
<gene>
    <name evidence="2" type="ORF">360_9L_1</name>
</gene>
<keyword evidence="1" id="KW-0812">Transmembrane</keyword>
<feature type="transmembrane region" description="Helical" evidence="1">
    <location>
        <begin position="31"/>
        <end position="50"/>
    </location>
</feature>
<feature type="transmembrane region" description="Helical" evidence="1">
    <location>
        <begin position="89"/>
        <end position="110"/>
    </location>
</feature>
<organismHost>
    <name type="scientific">Sus scrofa</name>
    <name type="common">Pig</name>
    <dbReference type="NCBI Taxonomy" id="9823"/>
</organismHost>
<accession>A0A894KT64</accession>
<feature type="transmembrane region" description="Helical" evidence="1">
    <location>
        <begin position="56"/>
        <end position="77"/>
    </location>
</feature>
<evidence type="ECO:0000313" key="2">
    <source>
        <dbReference type="EMBL" id="QRW44303.1"/>
    </source>
</evidence>
<name>A0A894KT64_ASF</name>
<organismHost>
    <name type="scientific">Ornithodoros moubata</name>
    <name type="common">Soft tick</name>
    <name type="synonym">Argasid tick</name>
    <dbReference type="NCBI Taxonomy" id="6938"/>
</organismHost>
<organismHost>
    <name type="scientific">Phacochoerus africanus</name>
    <name type="common">Warthog</name>
    <dbReference type="NCBI Taxonomy" id="41426"/>
</organismHost>
<evidence type="ECO:0000256" key="1">
    <source>
        <dbReference type="SAM" id="Phobius"/>
    </source>
</evidence>
<reference evidence="2 3" key="1">
    <citation type="submission" date="2019-08" db="EMBL/GenBank/DDBJ databases">
        <authorList>
            <person name="Ndlovu S.S."/>
        </authorList>
    </citation>
    <scope>NUCLEOTIDE SEQUENCE [LARGE SCALE GENOMIC DNA]</scope>
    <source>
        <strain evidence="2">LIV_5_40</strain>
    </source>
</reference>
<dbReference type="Proteomes" id="UP000427047">
    <property type="component" value="Segment"/>
</dbReference>
<sequence length="119" mass="14194">MLYKRAHICRHRCTCAYLCYKYFQLFKYHSLYFKTIYGIYIGIITKYLMAENVVTATYITFYIFLVIYLFFGTYLPTQVSGVLRVVRKQTVLVVCAPLGVQFYYIVFVFLHSFHQGRDV</sequence>
<dbReference type="EMBL" id="MN318203">
    <property type="protein sequence ID" value="QRW44303.1"/>
    <property type="molecule type" value="Genomic_DNA"/>
</dbReference>
<organismHost>
    <name type="scientific">Phacochoerus aethiopicus</name>
    <name type="common">Warthog</name>
    <dbReference type="NCBI Taxonomy" id="85517"/>
</organismHost>
<organismHost>
    <name type="scientific">Potamochoerus larvatus</name>
    <name type="common">Bushpig</name>
    <dbReference type="NCBI Taxonomy" id="273792"/>
</organismHost>
<keyword evidence="1" id="KW-0472">Membrane</keyword>
<protein>
    <submittedName>
        <fullName evidence="2">p360 9L 1</fullName>
    </submittedName>
</protein>
<proteinExistence type="predicted"/>
<keyword evidence="1" id="KW-1133">Transmembrane helix</keyword>
<evidence type="ECO:0000313" key="3">
    <source>
        <dbReference type="Proteomes" id="UP000427047"/>
    </source>
</evidence>
<organism evidence="2 3">
    <name type="scientific">African swine fever virus</name>
    <name type="common">ASFV</name>
    <dbReference type="NCBI Taxonomy" id="10497"/>
    <lineage>
        <taxon>Viruses</taxon>
        <taxon>Varidnaviria</taxon>
        <taxon>Bamfordvirae</taxon>
        <taxon>Nucleocytoviricota</taxon>
        <taxon>Pokkesviricetes</taxon>
        <taxon>Asfuvirales</taxon>
        <taxon>Asfarviridae</taxon>
        <taxon>Asfivirus</taxon>
        <taxon>Asfivirus haemorrhagiae</taxon>
    </lineage>
</organism>